<name>A0ABV4UTC6_9MICC</name>
<keyword evidence="2" id="KW-1185">Reference proteome</keyword>
<evidence type="ECO:0000313" key="1">
    <source>
        <dbReference type="EMBL" id="MFB0835418.1"/>
    </source>
</evidence>
<protein>
    <submittedName>
        <fullName evidence="1">Uncharacterized protein</fullName>
    </submittedName>
</protein>
<proteinExistence type="predicted"/>
<dbReference type="RefSeq" id="WP_373972588.1">
    <property type="nucleotide sequence ID" value="NZ_JBHDLJ010000010.1"/>
</dbReference>
<reference evidence="1 2" key="1">
    <citation type="submission" date="2024-09" db="EMBL/GenBank/DDBJ databases">
        <authorList>
            <person name="Salinas-Garcia M.A."/>
            <person name="Prieme A."/>
        </authorList>
    </citation>
    <scope>NUCLEOTIDE SEQUENCE [LARGE SCALE GENOMIC DNA]</scope>
    <source>
        <strain evidence="1 2">DSM 21081</strain>
    </source>
</reference>
<organism evidence="1 2">
    <name type="scientific">Arthrobacter halodurans</name>
    <dbReference type="NCBI Taxonomy" id="516699"/>
    <lineage>
        <taxon>Bacteria</taxon>
        <taxon>Bacillati</taxon>
        <taxon>Actinomycetota</taxon>
        <taxon>Actinomycetes</taxon>
        <taxon>Micrococcales</taxon>
        <taxon>Micrococcaceae</taxon>
        <taxon>Arthrobacter</taxon>
    </lineage>
</organism>
<dbReference type="EMBL" id="JBHDLJ010000010">
    <property type="protein sequence ID" value="MFB0835418.1"/>
    <property type="molecule type" value="Genomic_DNA"/>
</dbReference>
<dbReference type="Proteomes" id="UP001575652">
    <property type="component" value="Unassembled WGS sequence"/>
</dbReference>
<gene>
    <name evidence="1" type="ORF">ACETWP_12540</name>
</gene>
<evidence type="ECO:0000313" key="2">
    <source>
        <dbReference type="Proteomes" id="UP001575652"/>
    </source>
</evidence>
<sequence>MGFHLSTTGADAHCSSVDSGHGLCPARLRGALADATAWEAVHVVVSVPDQRVVLHTRDGRRLGFHTHDALRVEARLAPRRAMDAAANTRRCVWNRSADILGLPSDPARHAGRGYVSLARDRLAPCGFAHDAGLAAAFDAVTAGLRATDPSRPRHG</sequence>
<accession>A0ABV4UTC6</accession>
<comment type="caution">
    <text evidence="1">The sequence shown here is derived from an EMBL/GenBank/DDBJ whole genome shotgun (WGS) entry which is preliminary data.</text>
</comment>